<dbReference type="SUPFAM" id="SSF52096">
    <property type="entry name" value="ClpP/crotonase"/>
    <property type="match status" value="2"/>
</dbReference>
<proteinExistence type="inferred from homology"/>
<dbReference type="CDD" id="cd07018">
    <property type="entry name" value="S49_SppA_67K_type"/>
    <property type="match status" value="1"/>
</dbReference>
<dbReference type="PANTHER" id="PTHR33209:SF1">
    <property type="entry name" value="PEPTIDASE S49 DOMAIN-CONTAINING PROTEIN"/>
    <property type="match status" value="1"/>
</dbReference>
<evidence type="ECO:0000313" key="9">
    <source>
        <dbReference type="EMBL" id="KQM09361.1"/>
    </source>
</evidence>
<evidence type="ECO:0000256" key="1">
    <source>
        <dbReference type="ARBA" id="ARBA00004370"/>
    </source>
</evidence>
<feature type="active site" description="Nucleophile" evidence="7">
    <location>
        <position position="390"/>
    </location>
</feature>
<dbReference type="InterPro" id="IPR004635">
    <property type="entry name" value="Pept_S49_SppA"/>
</dbReference>
<feature type="domain" description="Peptidase S49" evidence="8">
    <location>
        <begin position="126"/>
        <end position="269"/>
    </location>
</feature>
<dbReference type="Pfam" id="PF01343">
    <property type="entry name" value="Peptidase_S49"/>
    <property type="match status" value="2"/>
</dbReference>
<dbReference type="InterPro" id="IPR002142">
    <property type="entry name" value="Peptidase_S49"/>
</dbReference>
<dbReference type="GO" id="GO:0016020">
    <property type="term" value="C:membrane"/>
    <property type="evidence" value="ECO:0007669"/>
    <property type="project" value="UniProtKB-SubCell"/>
</dbReference>
<evidence type="ECO:0000256" key="2">
    <source>
        <dbReference type="ARBA" id="ARBA00008683"/>
    </source>
</evidence>
<keyword evidence="6" id="KW-0472">Membrane</keyword>
<evidence type="ECO:0000313" key="10">
    <source>
        <dbReference type="Proteomes" id="UP000054172"/>
    </source>
</evidence>
<organism evidence="9 10">
    <name type="scientific">Candidatus [Bacteroides] periocalifornicus</name>
    <dbReference type="NCBI Taxonomy" id="1702214"/>
    <lineage>
        <taxon>Bacteria</taxon>
        <taxon>Pseudomonadati</taxon>
        <taxon>Bacteroidota</taxon>
    </lineage>
</organism>
<name>A0A0Q4BAN8_9BACT</name>
<comment type="similarity">
    <text evidence="2">Belongs to the peptidase S49 family.</text>
</comment>
<dbReference type="Gene3D" id="6.20.330.10">
    <property type="match status" value="1"/>
</dbReference>
<keyword evidence="4" id="KW-0378">Hydrolase</keyword>
<dbReference type="InterPro" id="IPR047217">
    <property type="entry name" value="S49_SppA_67K_type_N"/>
</dbReference>
<protein>
    <recommendedName>
        <fullName evidence="8">Peptidase S49 domain-containing protein</fullName>
    </recommendedName>
</protein>
<reference evidence="9" key="1">
    <citation type="submission" date="2015-08" db="EMBL/GenBank/DDBJ databases">
        <title>Candidatus Bacteriodes Periocalifornicus.</title>
        <authorList>
            <person name="McLean J.S."/>
            <person name="Kelley S."/>
        </authorList>
    </citation>
    <scope>NUCLEOTIDE SEQUENCE [LARGE SCALE GENOMIC DNA]</scope>
    <source>
        <strain evidence="9">12B</strain>
    </source>
</reference>
<dbReference type="NCBIfam" id="TIGR00706">
    <property type="entry name" value="SppA_dom"/>
    <property type="match status" value="1"/>
</dbReference>
<dbReference type="GO" id="GO:0006465">
    <property type="term" value="P:signal peptide processing"/>
    <property type="evidence" value="ECO:0007669"/>
    <property type="project" value="InterPro"/>
</dbReference>
<comment type="subcellular location">
    <subcellularLocation>
        <location evidence="1">Membrane</location>
    </subcellularLocation>
</comment>
<evidence type="ECO:0000256" key="4">
    <source>
        <dbReference type="ARBA" id="ARBA00022801"/>
    </source>
</evidence>
<dbReference type="AlphaFoldDB" id="A0A0Q4BAN8"/>
<keyword evidence="10" id="KW-1185">Reference proteome</keyword>
<gene>
    <name evidence="9" type="ORF">AL399_01900</name>
</gene>
<dbReference type="PIRSF" id="PIRSF001217">
    <property type="entry name" value="Protease_4_SppA"/>
    <property type="match status" value="1"/>
</dbReference>
<dbReference type="PATRIC" id="fig|1702214.3.peg.59"/>
<evidence type="ECO:0000259" key="8">
    <source>
        <dbReference type="Pfam" id="PF01343"/>
    </source>
</evidence>
<dbReference type="Gene3D" id="3.90.226.10">
    <property type="entry name" value="2-enoyl-CoA Hydratase, Chain A, domain 1"/>
    <property type="match status" value="2"/>
</dbReference>
<dbReference type="CDD" id="cd07023">
    <property type="entry name" value="S49_Sppa_N_C"/>
    <property type="match status" value="1"/>
</dbReference>
<dbReference type="NCBIfam" id="TIGR00705">
    <property type="entry name" value="SppA_67K"/>
    <property type="match status" value="1"/>
</dbReference>
<dbReference type="EMBL" id="LIIK01000006">
    <property type="protein sequence ID" value="KQM09361.1"/>
    <property type="molecule type" value="Genomic_DNA"/>
</dbReference>
<keyword evidence="3" id="KW-0645">Protease</keyword>
<evidence type="ECO:0000256" key="5">
    <source>
        <dbReference type="ARBA" id="ARBA00022825"/>
    </source>
</evidence>
<dbReference type="GO" id="GO:0008236">
    <property type="term" value="F:serine-type peptidase activity"/>
    <property type="evidence" value="ECO:0007669"/>
    <property type="project" value="UniProtKB-KW"/>
</dbReference>
<evidence type="ECO:0000256" key="6">
    <source>
        <dbReference type="ARBA" id="ARBA00023136"/>
    </source>
</evidence>
<comment type="caution">
    <text evidence="9">The sequence shown here is derived from an EMBL/GenBank/DDBJ whole genome shotgun (WGS) entry which is preliminary data.</text>
</comment>
<sequence>MKRFFSTLLAVLVGLLLFNLFIFMCFVSLIGAALVETQEQSLQEHSILRIDLSEHISDRIPADPSDWVDFTSGDFAIKKPLTLRAATEAIRHAADDPSIEGILLQGNTLGMGLANADEIREAILAFKESGKFVYAYEDSYGQLPYFVASVADSIFLNPLGEVEWRGLASGALYMKRAFEKFGIEPQVVRHGKYKSAVEPFLDDQMSPANREQTLQYLGSIWNYITRKVAESRALTPDALGQIANQKILLLAKEAQEANLVDATLYRDQMDSLLVNAAGSPQNKAPRLIELREYAKIARRDAPLNPDADAIAILYAEGTIVDGDETSKEIGGNGYAEIISKLRKDSTIKAVVLRVNSPGGSALASEIMWRELERLRQTKPLIVSMGDYAASGGYFISAPASYIVANPLTLTGSIGVFGLFFTYGKLAKDMLGLTPQVVRTNAHSDMGSNFRPLDEQERATITAAIEHTYSVFIDHVATGRNKSTAEVDSIGQGRVWSGIDAKNIALVDEFGGLDRAIEIAAERVGLDNYRLKSYPKIQDEGLAKFLDMFVQATVRVLGVKTSSVEQQLVRLDREVRKILGQQGIMARMPYVGPIK</sequence>
<dbReference type="InterPro" id="IPR004634">
    <property type="entry name" value="Pept_S49_pIV"/>
</dbReference>
<keyword evidence="5" id="KW-0720">Serine protease</keyword>
<dbReference type="InterPro" id="IPR029045">
    <property type="entry name" value="ClpP/crotonase-like_dom_sf"/>
</dbReference>
<dbReference type="PANTHER" id="PTHR33209">
    <property type="entry name" value="PROTEASE 4"/>
    <property type="match status" value="1"/>
</dbReference>
<evidence type="ECO:0000256" key="7">
    <source>
        <dbReference type="PIRSR" id="PIRSR001217-1"/>
    </source>
</evidence>
<feature type="domain" description="Peptidase S49" evidence="8">
    <location>
        <begin position="373"/>
        <end position="525"/>
    </location>
</feature>
<evidence type="ECO:0000256" key="3">
    <source>
        <dbReference type="ARBA" id="ARBA00022670"/>
    </source>
</evidence>
<feature type="active site" description="Proton donor/acceptor" evidence="7">
    <location>
        <position position="194"/>
    </location>
</feature>
<dbReference type="InterPro" id="IPR047272">
    <property type="entry name" value="S49_SppA_C"/>
</dbReference>
<dbReference type="Proteomes" id="UP000054172">
    <property type="component" value="Unassembled WGS sequence"/>
</dbReference>
<accession>A0A0Q4BAN8</accession>